<name>A0A9W9G0V6_9EURO</name>
<evidence type="ECO:0000256" key="1">
    <source>
        <dbReference type="ARBA" id="ARBA00004173"/>
    </source>
</evidence>
<dbReference type="EMBL" id="JAPQKI010000003">
    <property type="protein sequence ID" value="KAJ5109956.1"/>
    <property type="molecule type" value="Genomic_DNA"/>
</dbReference>
<comment type="caution">
    <text evidence="7">The sequence shown here is derived from an EMBL/GenBank/DDBJ whole genome shotgun (WGS) entry which is preliminary data.</text>
</comment>
<keyword evidence="6" id="KW-0472">Membrane</keyword>
<dbReference type="PANTHER" id="PTHR48182:SF2">
    <property type="entry name" value="PROTEIN SERAC1"/>
    <property type="match status" value="1"/>
</dbReference>
<dbReference type="OrthoDB" id="4364931at2759"/>
<reference evidence="7" key="1">
    <citation type="submission" date="2022-11" db="EMBL/GenBank/DDBJ databases">
        <authorList>
            <person name="Petersen C."/>
        </authorList>
    </citation>
    <scope>NUCLEOTIDE SEQUENCE</scope>
    <source>
        <strain evidence="7">IBT 30761</strain>
    </source>
</reference>
<keyword evidence="4" id="KW-0256">Endoplasmic reticulum</keyword>
<comment type="subcellular location">
    <subcellularLocation>
        <location evidence="2">Endoplasmic reticulum</location>
    </subcellularLocation>
    <subcellularLocation>
        <location evidence="3">Membrane</location>
    </subcellularLocation>
    <subcellularLocation>
        <location evidence="1">Mitochondrion</location>
    </subcellularLocation>
</comment>
<dbReference type="Proteomes" id="UP001149074">
    <property type="component" value="Unassembled WGS sequence"/>
</dbReference>
<dbReference type="RefSeq" id="XP_056478067.1">
    <property type="nucleotide sequence ID" value="XM_056615095.1"/>
</dbReference>
<evidence type="ECO:0000256" key="5">
    <source>
        <dbReference type="ARBA" id="ARBA00023128"/>
    </source>
</evidence>
<reference evidence="7" key="2">
    <citation type="journal article" date="2023" name="IMA Fungus">
        <title>Comparative genomic study of the Penicillium genus elucidates a diverse pangenome and 15 lateral gene transfer events.</title>
        <authorList>
            <person name="Petersen C."/>
            <person name="Sorensen T."/>
            <person name="Nielsen M.R."/>
            <person name="Sondergaard T.E."/>
            <person name="Sorensen J.L."/>
            <person name="Fitzpatrick D.A."/>
            <person name="Frisvad J.C."/>
            <person name="Nielsen K.L."/>
        </authorList>
    </citation>
    <scope>NUCLEOTIDE SEQUENCE</scope>
    <source>
        <strain evidence="7">IBT 30761</strain>
    </source>
</reference>
<evidence type="ECO:0000256" key="2">
    <source>
        <dbReference type="ARBA" id="ARBA00004240"/>
    </source>
</evidence>
<dbReference type="GO" id="GO:0005783">
    <property type="term" value="C:endoplasmic reticulum"/>
    <property type="evidence" value="ECO:0007669"/>
    <property type="project" value="UniProtKB-SubCell"/>
</dbReference>
<dbReference type="PANTHER" id="PTHR48182">
    <property type="entry name" value="PROTEIN SERAC1"/>
    <property type="match status" value="1"/>
</dbReference>
<evidence type="ECO:0000256" key="6">
    <source>
        <dbReference type="ARBA" id="ARBA00023136"/>
    </source>
</evidence>
<dbReference type="AlphaFoldDB" id="A0A9W9G0V6"/>
<dbReference type="InterPro" id="IPR052374">
    <property type="entry name" value="SERAC1"/>
</dbReference>
<protein>
    <submittedName>
        <fullName evidence="7">Uncharacterized protein</fullName>
    </submittedName>
</protein>
<dbReference type="GO" id="GO:0005739">
    <property type="term" value="C:mitochondrion"/>
    <property type="evidence" value="ECO:0007669"/>
    <property type="project" value="UniProtKB-SubCell"/>
</dbReference>
<sequence length="69" mass="7925">MENDHGYGVTVLHEPSHSVEILYDLVAVHDLNGTGFETWTHKQNGMMWLKDLLPKELPNVRIMTYESDA</sequence>
<dbReference type="GO" id="GO:0016020">
    <property type="term" value="C:membrane"/>
    <property type="evidence" value="ECO:0007669"/>
    <property type="project" value="UniProtKB-SubCell"/>
</dbReference>
<dbReference type="GeneID" id="81354074"/>
<gene>
    <name evidence="7" type="ORF">N7532_002601</name>
</gene>
<evidence type="ECO:0000313" key="7">
    <source>
        <dbReference type="EMBL" id="KAJ5109956.1"/>
    </source>
</evidence>
<evidence type="ECO:0000256" key="3">
    <source>
        <dbReference type="ARBA" id="ARBA00004370"/>
    </source>
</evidence>
<keyword evidence="5" id="KW-0496">Mitochondrion</keyword>
<accession>A0A9W9G0V6</accession>
<keyword evidence="8" id="KW-1185">Reference proteome</keyword>
<evidence type="ECO:0000313" key="8">
    <source>
        <dbReference type="Proteomes" id="UP001149074"/>
    </source>
</evidence>
<evidence type="ECO:0000256" key="4">
    <source>
        <dbReference type="ARBA" id="ARBA00022824"/>
    </source>
</evidence>
<organism evidence="7 8">
    <name type="scientific">Penicillium argentinense</name>
    <dbReference type="NCBI Taxonomy" id="1131581"/>
    <lineage>
        <taxon>Eukaryota</taxon>
        <taxon>Fungi</taxon>
        <taxon>Dikarya</taxon>
        <taxon>Ascomycota</taxon>
        <taxon>Pezizomycotina</taxon>
        <taxon>Eurotiomycetes</taxon>
        <taxon>Eurotiomycetidae</taxon>
        <taxon>Eurotiales</taxon>
        <taxon>Aspergillaceae</taxon>
        <taxon>Penicillium</taxon>
    </lineage>
</organism>
<proteinExistence type="predicted"/>